<protein>
    <recommendedName>
        <fullName evidence="5">Acid phosphatase</fullName>
    </recommendedName>
</protein>
<evidence type="ECO:0000256" key="2">
    <source>
        <dbReference type="SAM" id="SignalP"/>
    </source>
</evidence>
<feature type="region of interest" description="Disordered" evidence="1">
    <location>
        <begin position="47"/>
        <end position="75"/>
    </location>
</feature>
<gene>
    <name evidence="3" type="ORF">V5F89_01990</name>
</gene>
<sequence>MSARRLHTACAVSALALTLGGCVAAAIPVVAGGAILSAHEHRAPRANAAAASTSAAESPMAHGATGGTAAGDPSRATTPFQPFIDYALAETARHPTDDRRRSAILADPGTLQPVTTDCSILPPAVLIDLDPAGGALDIAALASDTALAQALEDLRAQDVEVFWISATSAGEAGTLRTRLRETGLDPAGRDPLLLMRRPGDRKQLRRKELSRTHCVAAIAGDERADFDELYAYLKEPAAASALEALIDRGWFLVPTPPETKED</sequence>
<evidence type="ECO:0000256" key="1">
    <source>
        <dbReference type="SAM" id="MobiDB-lite"/>
    </source>
</evidence>
<keyword evidence="4" id="KW-1185">Reference proteome</keyword>
<feature type="compositionally biased region" description="Low complexity" evidence="1">
    <location>
        <begin position="47"/>
        <end position="63"/>
    </location>
</feature>
<dbReference type="Proteomes" id="UP001335183">
    <property type="component" value="Chromosome"/>
</dbReference>
<dbReference type="Gene3D" id="3.40.50.1000">
    <property type="entry name" value="HAD superfamily/HAD-like"/>
    <property type="match status" value="1"/>
</dbReference>
<keyword evidence="2" id="KW-0732">Signal</keyword>
<evidence type="ECO:0008006" key="5">
    <source>
        <dbReference type="Google" id="ProtNLM"/>
    </source>
</evidence>
<feature type="chain" id="PRO_5046291391" description="Acid phosphatase" evidence="2">
    <location>
        <begin position="26"/>
        <end position="262"/>
    </location>
</feature>
<feature type="signal peptide" evidence="2">
    <location>
        <begin position="1"/>
        <end position="25"/>
    </location>
</feature>
<dbReference type="InterPro" id="IPR023214">
    <property type="entry name" value="HAD_sf"/>
</dbReference>
<dbReference type="PROSITE" id="PS51257">
    <property type="entry name" value="PROKAR_LIPOPROTEIN"/>
    <property type="match status" value="1"/>
</dbReference>
<dbReference type="RefSeq" id="WP_338446593.1">
    <property type="nucleotide sequence ID" value="NZ_CP144918.1"/>
</dbReference>
<reference evidence="3 4" key="1">
    <citation type="submission" date="2024-02" db="EMBL/GenBank/DDBJ databases">
        <title>The whole genome sequence of five bacterial samples isolated from Abu Dhabi Sabkha-shore region.</title>
        <authorList>
            <person name="Sudalaimuthuasari N."/>
            <person name="Sarfraz B."/>
            <person name="Tuyisabe J.D."/>
            <person name="Mugisha Ntwali L.D.M."/>
            <person name="Ali A.I.A.A."/>
            <person name="Almansoori S.Z.A."/>
            <person name="Alajami H.S.A."/>
            <person name="Almeqbaali A.A.S."/>
            <person name="Kundu B."/>
            <person name="Saeed E.E."/>
            <person name="Sukumarinath V."/>
            <person name="Mishra A.K."/>
            <person name="Hazzouri K.M."/>
            <person name="Almaskari R."/>
            <person name="Sharma A.K."/>
            <person name="Amiri K.M.A."/>
        </authorList>
    </citation>
    <scope>NUCLEOTIDE SEQUENCE [LARGE SCALE GENOMIC DNA]</scope>
    <source>
        <strain evidence="4">kcgeb_sd</strain>
    </source>
</reference>
<name>A0ABZ2D6C0_9SPHN</name>
<proteinExistence type="predicted"/>
<evidence type="ECO:0000313" key="3">
    <source>
        <dbReference type="EMBL" id="WWA47704.1"/>
    </source>
</evidence>
<dbReference type="EMBL" id="CP144918">
    <property type="protein sequence ID" value="WWA47704.1"/>
    <property type="molecule type" value="Genomic_DNA"/>
</dbReference>
<evidence type="ECO:0000313" key="4">
    <source>
        <dbReference type="Proteomes" id="UP001335183"/>
    </source>
</evidence>
<accession>A0ABZ2D6C0</accession>
<organism evidence="3 4">
    <name type="scientific">Pelagerythrobacter marensis</name>
    <dbReference type="NCBI Taxonomy" id="543877"/>
    <lineage>
        <taxon>Bacteria</taxon>
        <taxon>Pseudomonadati</taxon>
        <taxon>Pseudomonadota</taxon>
        <taxon>Alphaproteobacteria</taxon>
        <taxon>Sphingomonadales</taxon>
        <taxon>Erythrobacteraceae</taxon>
        <taxon>Pelagerythrobacter</taxon>
    </lineage>
</organism>